<feature type="compositionally biased region" description="Pro residues" evidence="1">
    <location>
        <begin position="49"/>
        <end position="58"/>
    </location>
</feature>
<comment type="caution">
    <text evidence="2">The sequence shown here is derived from an EMBL/GenBank/DDBJ whole genome shotgun (WGS) entry which is preliminary data.</text>
</comment>
<reference evidence="2" key="1">
    <citation type="journal article" date="2015" name="Nature">
        <title>Complex archaea that bridge the gap between prokaryotes and eukaryotes.</title>
        <authorList>
            <person name="Spang A."/>
            <person name="Saw J.H."/>
            <person name="Jorgensen S.L."/>
            <person name="Zaremba-Niedzwiedzka K."/>
            <person name="Martijn J."/>
            <person name="Lind A.E."/>
            <person name="van Eijk R."/>
            <person name="Schleper C."/>
            <person name="Guy L."/>
            <person name="Ettema T.J."/>
        </authorList>
    </citation>
    <scope>NUCLEOTIDE SEQUENCE</scope>
</reference>
<protein>
    <submittedName>
        <fullName evidence="2">Uncharacterized protein</fullName>
    </submittedName>
</protein>
<evidence type="ECO:0000256" key="1">
    <source>
        <dbReference type="SAM" id="MobiDB-lite"/>
    </source>
</evidence>
<name>A0A0F9E078_9ZZZZ</name>
<accession>A0A0F9E078</accession>
<sequence length="183" mass="19560">EAMLGAMEQNLQLTEMVIQSAMGNLQQQQTPSPGAIAPPPQQQLQPPAQQLPPPPPSAEPLGQQPGSVDQLGGLAGKGISALGNIPAVQDVFGGVIGGTQEFIERQRGMVSPREKRKMVEHATAKGLMPDEVVHIDELIDETGGYNQEMLRELQGTGKFVFFDGKLHKIVMRGGKLGLVPVIE</sequence>
<evidence type="ECO:0000313" key="2">
    <source>
        <dbReference type="EMBL" id="KKL17523.1"/>
    </source>
</evidence>
<organism evidence="2">
    <name type="scientific">marine sediment metagenome</name>
    <dbReference type="NCBI Taxonomy" id="412755"/>
    <lineage>
        <taxon>unclassified sequences</taxon>
        <taxon>metagenomes</taxon>
        <taxon>ecological metagenomes</taxon>
    </lineage>
</organism>
<dbReference type="EMBL" id="LAZR01039227">
    <property type="protein sequence ID" value="KKL17523.1"/>
    <property type="molecule type" value="Genomic_DNA"/>
</dbReference>
<gene>
    <name evidence="2" type="ORF">LCGC14_2484720</name>
</gene>
<feature type="region of interest" description="Disordered" evidence="1">
    <location>
        <begin position="22"/>
        <end position="72"/>
    </location>
</feature>
<proteinExistence type="predicted"/>
<feature type="non-terminal residue" evidence="2">
    <location>
        <position position="1"/>
    </location>
</feature>
<dbReference type="AlphaFoldDB" id="A0A0F9E078"/>